<evidence type="ECO:0000313" key="3">
    <source>
        <dbReference type="Proteomes" id="UP000823486"/>
    </source>
</evidence>
<dbReference type="PANTHER" id="PTHR43245">
    <property type="entry name" value="BIFUNCTIONAL POLYMYXIN RESISTANCE PROTEIN ARNA"/>
    <property type="match status" value="1"/>
</dbReference>
<proteinExistence type="predicted"/>
<dbReference type="InterPro" id="IPR036291">
    <property type="entry name" value="NAD(P)-bd_dom_sf"/>
</dbReference>
<dbReference type="EMBL" id="JAFBFI010000033">
    <property type="protein sequence ID" value="MBM7694709.1"/>
    <property type="molecule type" value="Genomic_DNA"/>
</dbReference>
<organism evidence="2 3">
    <name type="scientific">Peribacillus deserti</name>
    <dbReference type="NCBI Taxonomy" id="673318"/>
    <lineage>
        <taxon>Bacteria</taxon>
        <taxon>Bacillati</taxon>
        <taxon>Bacillota</taxon>
        <taxon>Bacilli</taxon>
        <taxon>Bacillales</taxon>
        <taxon>Bacillaceae</taxon>
        <taxon>Peribacillus</taxon>
    </lineage>
</organism>
<name>A0ABS2QPQ1_9BACI</name>
<dbReference type="Pfam" id="PF01370">
    <property type="entry name" value="Epimerase"/>
    <property type="match status" value="1"/>
</dbReference>
<accession>A0ABS2QPQ1</accession>
<evidence type="ECO:0000313" key="2">
    <source>
        <dbReference type="EMBL" id="MBM7694709.1"/>
    </source>
</evidence>
<dbReference type="SUPFAM" id="SSF51735">
    <property type="entry name" value="NAD(P)-binding Rossmann-fold domains"/>
    <property type="match status" value="1"/>
</dbReference>
<protein>
    <submittedName>
        <fullName evidence="2">Nucleoside-diphosphate-sugar epimerase</fullName>
    </submittedName>
</protein>
<keyword evidence="3" id="KW-1185">Reference proteome</keyword>
<sequence length="295" mass="33058">MKNVLILGGTRFFGKKLVSLLLEEGHHVTIATRGNVQDSFGEKVNRIIVDRTQPQSLESAAGGQSWDLVYDNICYSPEDAAEACRIFKGHVQKYILTSTLSVYEYGSAKKREEDFDPITYPLAWDQDSSISYGEGKRLAEAVFFQKADFPVSAVRFPIVLGEDDYTKRLHFHVKNILNEMAIGVPNREAVLSFIHSDEAARFLAWLGGNDLAGPVNACSNGEISLNSLFNLIEKYTGKEALIQQITKDEQMSPFGVTESWYMDNSRAAEQGFVFDDLDKWLPALVQKLVKEESLT</sequence>
<dbReference type="PANTHER" id="PTHR43245:SF13">
    <property type="entry name" value="UDP-D-APIOSE_UDP-D-XYLOSE SYNTHASE 2"/>
    <property type="match status" value="1"/>
</dbReference>
<gene>
    <name evidence="2" type="ORF">JOC77_004186</name>
</gene>
<evidence type="ECO:0000259" key="1">
    <source>
        <dbReference type="Pfam" id="PF01370"/>
    </source>
</evidence>
<dbReference type="Proteomes" id="UP000823486">
    <property type="component" value="Unassembled WGS sequence"/>
</dbReference>
<comment type="caution">
    <text evidence="2">The sequence shown here is derived from an EMBL/GenBank/DDBJ whole genome shotgun (WGS) entry which is preliminary data.</text>
</comment>
<dbReference type="Gene3D" id="3.40.50.720">
    <property type="entry name" value="NAD(P)-binding Rossmann-like Domain"/>
    <property type="match status" value="1"/>
</dbReference>
<dbReference type="InterPro" id="IPR001509">
    <property type="entry name" value="Epimerase_deHydtase"/>
</dbReference>
<dbReference type="InterPro" id="IPR050177">
    <property type="entry name" value="Lipid_A_modif_metabolic_enz"/>
</dbReference>
<reference evidence="2 3" key="1">
    <citation type="submission" date="2021-01" db="EMBL/GenBank/DDBJ databases">
        <title>Genomic Encyclopedia of Type Strains, Phase IV (KMG-IV): sequencing the most valuable type-strain genomes for metagenomic binning, comparative biology and taxonomic classification.</title>
        <authorList>
            <person name="Goeker M."/>
        </authorList>
    </citation>
    <scope>NUCLEOTIDE SEQUENCE [LARGE SCALE GENOMIC DNA]</scope>
    <source>
        <strain evidence="2 3">DSM 105482</strain>
    </source>
</reference>
<dbReference type="RefSeq" id="WP_204547961.1">
    <property type="nucleotide sequence ID" value="NZ_JAFBFI010000033.1"/>
</dbReference>
<feature type="domain" description="NAD-dependent epimerase/dehydratase" evidence="1">
    <location>
        <begin position="4"/>
        <end position="206"/>
    </location>
</feature>